<dbReference type="AlphaFoldDB" id="A0A1W1CT15"/>
<organism evidence="1">
    <name type="scientific">hydrothermal vent metagenome</name>
    <dbReference type="NCBI Taxonomy" id="652676"/>
    <lineage>
        <taxon>unclassified sequences</taxon>
        <taxon>metagenomes</taxon>
        <taxon>ecological metagenomes</taxon>
    </lineage>
</organism>
<gene>
    <name evidence="1" type="ORF">MNB_SM-6-1082</name>
</gene>
<protein>
    <submittedName>
        <fullName evidence="1">Uncharacterized protein</fullName>
    </submittedName>
</protein>
<proteinExistence type="predicted"/>
<dbReference type="EMBL" id="FPHK01000127">
    <property type="protein sequence ID" value="SFV68956.1"/>
    <property type="molecule type" value="Genomic_DNA"/>
</dbReference>
<reference evidence="1" key="1">
    <citation type="submission" date="2016-10" db="EMBL/GenBank/DDBJ databases">
        <authorList>
            <person name="de Groot N.N."/>
        </authorList>
    </citation>
    <scope>NUCLEOTIDE SEQUENCE</scope>
</reference>
<name>A0A1W1CT15_9ZZZZ</name>
<sequence length="545" mass="60720">MTIASLNESNDDYQEFNGTVCATVDNNISKLLFNDQNSSTATFTIQNALKDIRVHLSWKKDVDENCPLTDEDNETNTTDNFAVRPEKFLITGNSASIFAGDDFNLSFNALDADGSDTDDYNETTANASFTIEANSTKAGCINGTLHIDDINFTNGVASDINTTYSNIGDVNITIKDSNDSSSFAYVDHDDTNESQRLISPATASIYVKPYELNITDVSFQPSTDKDWLYMADNINDMNITLDTIVKAFNKQGDILQDFNETCYAQDVNVTFYYDLNNSNSDINLTLDGNLTSNDVNISDINKTLQIPKKLFIDGEANSSYAFGIDRNYYDYKNPVNVVLKDVNVTTQNISKELQGKLLESDNNATFYFARTYTQDLATSQSSDTTKAEILIYSDHPLKDDNNVSLQEELLNWYLNTMHTDNSFGNITNTTPSKSIQKSATTDITTSAASITNGISTIEVNTTNDTKGSYFIHLDENRWLWYVAQNFGSDYNDSDNSKCTEHPCIKYTYEQKSLGHAVKSGTTTGVHFESSDVNVSKNNQGVRLFR</sequence>
<evidence type="ECO:0000313" key="1">
    <source>
        <dbReference type="EMBL" id="SFV68956.1"/>
    </source>
</evidence>
<accession>A0A1W1CT15</accession>